<proteinExistence type="predicted"/>
<dbReference type="EMBL" id="UINC01004041">
    <property type="protein sequence ID" value="SVA11315.1"/>
    <property type="molecule type" value="Genomic_DNA"/>
</dbReference>
<sequence length="582" mass="67334">VTKVEKIIEALTRDGSLIFANNLSYAANLEKMIPSLKIEEQDGCEFWYENESPTVVNTRVKVFPSQHIVFYNEKGQRFLCTDPEGTPLHEALWTEDENTGEMQLAFARMQLDCKQWVGIKPRAKTFSTQIDISPHEGWENMSLDGLREKAAEAWRVPASEVKYFYDDNHMVHQGEGKYDIRLTKDGLYALHEGTFDKSIFISFMFQVNWAKLDLIPVVELFQSTLPGTGGAVFEFIWGIYNDQSREEKLAPLRYRGLPTYPSKEAFNIFSAFFEPKGPEGKNIKTVFMDPQTSHEITWTPQKYPPVRYFSEEQKVAITAQDGYLYKVTVFDDPITFPFINCGGVRKPPIEREVRVGNQTFTLLEGELGREIHFEPSWGLRAQTYSTKLAQKYPFTWKWFFNGEPPRVDPIKSIYTVPFYPEGQADIDESSMQPMVLDQIFHYMEMAPAMPAKLEKMESVLIHTFDTVLAGCIDSSKDRTYTVLYSDPEFAQKNAQLLWNYAASRDQLNNLERVSFLEEQAHIRDAYSQKYDLIFKWIPFMYHQDREACESMLTALSEALLPEGFMFLVGPRQLQGLFDHYKL</sequence>
<evidence type="ECO:0000313" key="1">
    <source>
        <dbReference type="EMBL" id="SVA11315.1"/>
    </source>
</evidence>
<name>A0A381T570_9ZZZZ</name>
<dbReference type="AlphaFoldDB" id="A0A381T570"/>
<organism evidence="1">
    <name type="scientific">marine metagenome</name>
    <dbReference type="NCBI Taxonomy" id="408172"/>
    <lineage>
        <taxon>unclassified sequences</taxon>
        <taxon>metagenomes</taxon>
        <taxon>ecological metagenomes</taxon>
    </lineage>
</organism>
<protein>
    <submittedName>
        <fullName evidence="1">Uncharacterized protein</fullName>
    </submittedName>
</protein>
<reference evidence="1" key="1">
    <citation type="submission" date="2018-05" db="EMBL/GenBank/DDBJ databases">
        <authorList>
            <person name="Lanie J.A."/>
            <person name="Ng W.-L."/>
            <person name="Kazmierczak K.M."/>
            <person name="Andrzejewski T.M."/>
            <person name="Davidsen T.M."/>
            <person name="Wayne K.J."/>
            <person name="Tettelin H."/>
            <person name="Glass J.I."/>
            <person name="Rusch D."/>
            <person name="Podicherti R."/>
            <person name="Tsui H.-C.T."/>
            <person name="Winkler M.E."/>
        </authorList>
    </citation>
    <scope>NUCLEOTIDE SEQUENCE</scope>
</reference>
<gene>
    <name evidence="1" type="ORF">METZ01_LOCUS64169</name>
</gene>
<accession>A0A381T570</accession>
<feature type="non-terminal residue" evidence="1">
    <location>
        <position position="1"/>
    </location>
</feature>
<feature type="non-terminal residue" evidence="1">
    <location>
        <position position="582"/>
    </location>
</feature>